<dbReference type="PANTHER" id="PTHR10824:SF17">
    <property type="entry name" value="ACYL-COENZYME A THIOESTERASE 6"/>
    <property type="match status" value="1"/>
</dbReference>
<feature type="domain" description="BAAT/Acyl-CoA thioester hydrolase C-terminal" evidence="4">
    <location>
        <begin position="182"/>
        <end position="389"/>
    </location>
</feature>
<protein>
    <recommendedName>
        <fullName evidence="7">Acyl-CoA thioesterase 21</fullName>
    </recommendedName>
</protein>
<reference evidence="5" key="2">
    <citation type="submission" date="2025-08" db="UniProtKB">
        <authorList>
            <consortium name="Ensembl"/>
        </authorList>
    </citation>
    <scope>IDENTIFICATION</scope>
</reference>
<evidence type="ECO:0000259" key="3">
    <source>
        <dbReference type="Pfam" id="PF04775"/>
    </source>
</evidence>
<dbReference type="SUPFAM" id="SSF53474">
    <property type="entry name" value="alpha/beta-Hydrolases"/>
    <property type="match status" value="1"/>
</dbReference>
<evidence type="ECO:0000256" key="2">
    <source>
        <dbReference type="PIRSR" id="PIRSR016521-1"/>
    </source>
</evidence>
<comment type="similarity">
    <text evidence="1">Belongs to the C/M/P thioester hydrolase family.</text>
</comment>
<name>A0A4W5NYC1_9TELE</name>
<reference evidence="6" key="1">
    <citation type="submission" date="2018-06" db="EMBL/GenBank/DDBJ databases">
        <title>Genome assembly of Danube salmon.</title>
        <authorList>
            <person name="Macqueen D.J."/>
            <person name="Gundappa M.K."/>
        </authorList>
    </citation>
    <scope>NUCLEOTIDE SEQUENCE [LARGE SCALE GENOMIC DNA]</scope>
</reference>
<proteinExistence type="inferred from homology"/>
<dbReference type="GO" id="GO:0047617">
    <property type="term" value="F:fatty acyl-CoA hydrolase activity"/>
    <property type="evidence" value="ECO:0007669"/>
    <property type="project" value="TreeGrafter"/>
</dbReference>
<dbReference type="Gene3D" id="3.40.50.1820">
    <property type="entry name" value="alpha/beta hydrolase"/>
    <property type="match status" value="1"/>
</dbReference>
<feature type="active site" description="Charge relay system" evidence="2">
    <location>
        <position position="210"/>
    </location>
</feature>
<dbReference type="InterPro" id="IPR014940">
    <property type="entry name" value="BAAT_C"/>
</dbReference>
<sequence length="399" mass="43741">CNLTSRCFFDEPVHVKVDGLSPHQKVELRSKLRDDKGVIFRASALVAADASGQVDLCRSPSLGGSYTGVESMGLFWAMVAETPHKVLHGDTGELLATETNERRFMTEGVRRISLGMKEGRIRGVLFLPPGQGPYPGVLDVYTLGGGISEVRASLLANKGFVVLALAYFGFQDLPRTVPKYFDLEYFEEAITFLRRQPQVQGPGIGILSISKSGDLALSMASFLSGISATAWINGSNANMVAPLHYKDLIIPSITPIVENITFSPSGILDIRDALPDPETEGNSGSVIPIERSSSRFLFAASEDDRNWNSCLFAQQAAARLRHHGKDNFEVVMYPRAGHFLEVPYMPHCPSGFHPAVGQVVVFGGEAKAHHQAQLDLWRRVQEFFRKHLDGNNTSQKATL</sequence>
<dbReference type="Gene3D" id="2.60.40.2240">
    <property type="entry name" value="Acyl-CoA thioester hydrolase/BAAT N-terminal domain"/>
    <property type="match status" value="1"/>
</dbReference>
<dbReference type="Pfam" id="PF08840">
    <property type="entry name" value="BAAT_C"/>
    <property type="match status" value="1"/>
</dbReference>
<evidence type="ECO:0000256" key="1">
    <source>
        <dbReference type="ARBA" id="ARBA00006538"/>
    </source>
</evidence>
<dbReference type="Proteomes" id="UP000314982">
    <property type="component" value="Unassembled WGS sequence"/>
</dbReference>
<dbReference type="Pfam" id="PF04775">
    <property type="entry name" value="Bile_Hydr_Trans"/>
    <property type="match status" value="1"/>
</dbReference>
<dbReference type="GO" id="GO:0006631">
    <property type="term" value="P:fatty acid metabolic process"/>
    <property type="evidence" value="ECO:0007669"/>
    <property type="project" value="TreeGrafter"/>
</dbReference>
<dbReference type="InterPro" id="IPR029058">
    <property type="entry name" value="AB_hydrolase_fold"/>
</dbReference>
<dbReference type="FunFam" id="3.40.50.1820:FF:000024">
    <property type="entry name" value="acyl-coenzyme A thioesterase 4"/>
    <property type="match status" value="1"/>
</dbReference>
<dbReference type="PIRSF" id="PIRSF016521">
    <property type="entry name" value="Acyl-CoA_hydro"/>
    <property type="match status" value="1"/>
</dbReference>
<organism evidence="5 6">
    <name type="scientific">Hucho hucho</name>
    <name type="common">huchen</name>
    <dbReference type="NCBI Taxonomy" id="62062"/>
    <lineage>
        <taxon>Eukaryota</taxon>
        <taxon>Metazoa</taxon>
        <taxon>Chordata</taxon>
        <taxon>Craniata</taxon>
        <taxon>Vertebrata</taxon>
        <taxon>Euteleostomi</taxon>
        <taxon>Actinopterygii</taxon>
        <taxon>Neopterygii</taxon>
        <taxon>Teleostei</taxon>
        <taxon>Protacanthopterygii</taxon>
        <taxon>Salmoniformes</taxon>
        <taxon>Salmonidae</taxon>
        <taxon>Salmoninae</taxon>
        <taxon>Hucho</taxon>
    </lineage>
</organism>
<evidence type="ECO:0000259" key="4">
    <source>
        <dbReference type="Pfam" id="PF08840"/>
    </source>
</evidence>
<dbReference type="InterPro" id="IPR016662">
    <property type="entry name" value="Acyl-CoA_thioEstase_long-chain"/>
</dbReference>
<accession>A0A4W5NYC1</accession>
<evidence type="ECO:0000313" key="5">
    <source>
        <dbReference type="Ensembl" id="ENSHHUP00000054335.1"/>
    </source>
</evidence>
<dbReference type="PANTHER" id="PTHR10824">
    <property type="entry name" value="ACYL-COENZYME A THIOESTERASE-RELATED"/>
    <property type="match status" value="1"/>
</dbReference>
<dbReference type="GO" id="GO:0006637">
    <property type="term" value="P:acyl-CoA metabolic process"/>
    <property type="evidence" value="ECO:0007669"/>
    <property type="project" value="InterPro"/>
</dbReference>
<dbReference type="InterPro" id="IPR006862">
    <property type="entry name" value="Thio_Ohase/aa_AcTrfase"/>
</dbReference>
<feature type="active site" description="Charge relay system" evidence="2">
    <location>
        <position position="304"/>
    </location>
</feature>
<feature type="active site" description="Charge relay system" evidence="2">
    <location>
        <position position="338"/>
    </location>
</feature>
<feature type="domain" description="Acyl-CoA thioester hydrolase/bile acid-CoA amino acid N-acetyltransferase" evidence="3">
    <location>
        <begin position="10"/>
        <end position="113"/>
    </location>
</feature>
<dbReference type="AlphaFoldDB" id="A0A4W5NYC1"/>
<dbReference type="Ensembl" id="ENSHHUT00000056222.1">
    <property type="protein sequence ID" value="ENSHHUP00000054335.1"/>
    <property type="gene ID" value="ENSHHUG00000032580.1"/>
</dbReference>
<evidence type="ECO:0008006" key="7">
    <source>
        <dbReference type="Google" id="ProtNLM"/>
    </source>
</evidence>
<reference evidence="5" key="3">
    <citation type="submission" date="2025-09" db="UniProtKB">
        <authorList>
            <consortium name="Ensembl"/>
        </authorList>
    </citation>
    <scope>IDENTIFICATION</scope>
</reference>
<dbReference type="InterPro" id="IPR042490">
    <property type="entry name" value="Thio_Ohase/BAAT_N"/>
</dbReference>
<dbReference type="GeneTree" id="ENSGT01010000222336"/>
<keyword evidence="6" id="KW-1185">Reference proteome</keyword>
<evidence type="ECO:0000313" key="6">
    <source>
        <dbReference type="Proteomes" id="UP000314982"/>
    </source>
</evidence>